<feature type="compositionally biased region" description="Basic and acidic residues" evidence="1">
    <location>
        <begin position="335"/>
        <end position="352"/>
    </location>
</feature>
<proteinExistence type="predicted"/>
<name>A0A0D2E047_9EURO</name>
<dbReference type="Gene3D" id="1.20.120.20">
    <property type="entry name" value="Apolipoprotein"/>
    <property type="match status" value="1"/>
</dbReference>
<dbReference type="VEuPathDB" id="FungiDB:PV06_01343"/>
<keyword evidence="2" id="KW-0472">Membrane</keyword>
<keyword evidence="2" id="KW-1133">Transmembrane helix</keyword>
<feature type="compositionally biased region" description="Low complexity" evidence="1">
    <location>
        <begin position="307"/>
        <end position="317"/>
    </location>
</feature>
<dbReference type="OrthoDB" id="3937590at2759"/>
<feature type="transmembrane region" description="Helical" evidence="2">
    <location>
        <begin position="1546"/>
        <end position="1564"/>
    </location>
</feature>
<feature type="compositionally biased region" description="Polar residues" evidence="1">
    <location>
        <begin position="58"/>
        <end position="73"/>
    </location>
</feature>
<feature type="compositionally biased region" description="Acidic residues" evidence="1">
    <location>
        <begin position="212"/>
        <end position="224"/>
    </location>
</feature>
<feature type="domain" description="DUF6987" evidence="3">
    <location>
        <begin position="1400"/>
        <end position="1597"/>
    </location>
</feature>
<organism evidence="4 5">
    <name type="scientific">Exophiala oligosperma</name>
    <dbReference type="NCBI Taxonomy" id="215243"/>
    <lineage>
        <taxon>Eukaryota</taxon>
        <taxon>Fungi</taxon>
        <taxon>Dikarya</taxon>
        <taxon>Ascomycota</taxon>
        <taxon>Pezizomycotina</taxon>
        <taxon>Eurotiomycetes</taxon>
        <taxon>Chaetothyriomycetidae</taxon>
        <taxon>Chaetothyriales</taxon>
        <taxon>Herpotrichiellaceae</taxon>
        <taxon>Exophiala</taxon>
    </lineage>
</organism>
<dbReference type="InterPro" id="IPR022124">
    <property type="entry name" value="DUF3659"/>
</dbReference>
<feature type="compositionally biased region" description="Acidic residues" evidence="1">
    <location>
        <begin position="711"/>
        <end position="728"/>
    </location>
</feature>
<evidence type="ECO:0000256" key="2">
    <source>
        <dbReference type="SAM" id="Phobius"/>
    </source>
</evidence>
<feature type="compositionally biased region" description="Low complexity" evidence="1">
    <location>
        <begin position="1"/>
        <end position="17"/>
    </location>
</feature>
<dbReference type="PANTHER" id="PTHR39461">
    <property type="entry name" value="LEA DOMAIN PROTEIN (AFU_ORTHOLOGUE AFUA_8G04920)"/>
    <property type="match status" value="1"/>
</dbReference>
<dbReference type="Pfam" id="PF12396">
    <property type="entry name" value="DUF3659"/>
    <property type="match status" value="13"/>
</dbReference>
<feature type="region of interest" description="Disordered" evidence="1">
    <location>
        <begin position="1319"/>
        <end position="1338"/>
    </location>
</feature>
<feature type="compositionally biased region" description="Gly residues" evidence="1">
    <location>
        <begin position="241"/>
        <end position="254"/>
    </location>
</feature>
<feature type="compositionally biased region" description="Polar residues" evidence="1">
    <location>
        <begin position="146"/>
        <end position="165"/>
    </location>
</feature>
<dbReference type="PANTHER" id="PTHR39461:SF1">
    <property type="entry name" value="LEA DOMAIN PROTEIN (AFU_ORTHOLOGUE AFUA_8G04920)"/>
    <property type="match status" value="1"/>
</dbReference>
<dbReference type="Proteomes" id="UP000053342">
    <property type="component" value="Unassembled WGS sequence"/>
</dbReference>
<feature type="compositionally biased region" description="Polar residues" evidence="1">
    <location>
        <begin position="34"/>
        <end position="51"/>
    </location>
</feature>
<dbReference type="RefSeq" id="XP_016268994.1">
    <property type="nucleotide sequence ID" value="XM_016401941.1"/>
</dbReference>
<keyword evidence="2" id="KW-0812">Transmembrane</keyword>
<feature type="region of interest" description="Disordered" evidence="1">
    <location>
        <begin position="698"/>
        <end position="749"/>
    </location>
</feature>
<dbReference type="GeneID" id="27353417"/>
<protein>
    <recommendedName>
        <fullName evidence="3">DUF6987 domain-containing protein</fullName>
    </recommendedName>
</protein>
<accession>A0A0D2E047</accession>
<feature type="compositionally biased region" description="Basic and acidic residues" evidence="1">
    <location>
        <begin position="268"/>
        <end position="298"/>
    </location>
</feature>
<evidence type="ECO:0000313" key="5">
    <source>
        <dbReference type="Proteomes" id="UP000053342"/>
    </source>
</evidence>
<dbReference type="EMBL" id="KN847332">
    <property type="protein sequence ID" value="KIW48778.1"/>
    <property type="molecule type" value="Genomic_DNA"/>
</dbReference>
<feature type="region of interest" description="Disordered" evidence="1">
    <location>
        <begin position="1"/>
        <end position="353"/>
    </location>
</feature>
<feature type="compositionally biased region" description="Acidic residues" evidence="1">
    <location>
        <begin position="194"/>
        <end position="205"/>
    </location>
</feature>
<gene>
    <name evidence="4" type="ORF">PV06_01343</name>
</gene>
<keyword evidence="5" id="KW-1185">Reference proteome</keyword>
<dbReference type="Pfam" id="PF22485">
    <property type="entry name" value="DUF6987"/>
    <property type="match status" value="1"/>
</dbReference>
<feature type="compositionally biased region" description="Basic and acidic residues" evidence="1">
    <location>
        <begin position="99"/>
        <end position="123"/>
    </location>
</feature>
<dbReference type="InterPro" id="IPR054256">
    <property type="entry name" value="DUF6987"/>
</dbReference>
<feature type="compositionally biased region" description="Basic and acidic residues" evidence="1">
    <location>
        <begin position="376"/>
        <end position="386"/>
    </location>
</feature>
<dbReference type="HOGENOM" id="CLU_001289_0_0_1"/>
<evidence type="ECO:0000256" key="1">
    <source>
        <dbReference type="SAM" id="MobiDB-lite"/>
    </source>
</evidence>
<feature type="region of interest" description="Disordered" evidence="1">
    <location>
        <begin position="370"/>
        <end position="395"/>
    </location>
</feature>
<evidence type="ECO:0000313" key="4">
    <source>
        <dbReference type="EMBL" id="KIW48778.1"/>
    </source>
</evidence>
<dbReference type="STRING" id="215243.A0A0D2E047"/>
<evidence type="ECO:0000259" key="3">
    <source>
        <dbReference type="Pfam" id="PF22485"/>
    </source>
</evidence>
<reference evidence="4 5" key="1">
    <citation type="submission" date="2015-01" db="EMBL/GenBank/DDBJ databases">
        <title>The Genome Sequence of Exophiala oligosperma CBS72588.</title>
        <authorList>
            <consortium name="The Broad Institute Genomics Platform"/>
            <person name="Cuomo C."/>
            <person name="de Hoog S."/>
            <person name="Gorbushina A."/>
            <person name="Stielow B."/>
            <person name="Teixiera M."/>
            <person name="Abouelleil A."/>
            <person name="Chapman S.B."/>
            <person name="Priest M."/>
            <person name="Young S.K."/>
            <person name="Wortman J."/>
            <person name="Nusbaum C."/>
            <person name="Birren B."/>
        </authorList>
    </citation>
    <scope>NUCLEOTIDE SEQUENCE [LARGE SCALE GENOMIC DNA]</scope>
    <source>
        <strain evidence="4 5">CBS 72588</strain>
    </source>
</reference>
<feature type="compositionally biased region" description="Low complexity" evidence="1">
    <location>
        <begin position="256"/>
        <end position="267"/>
    </location>
</feature>
<feature type="compositionally biased region" description="Basic and acidic residues" evidence="1">
    <location>
        <begin position="181"/>
        <end position="193"/>
    </location>
</feature>
<sequence>MTTSNRNSSASYAYYSFPPTPSRESRSSQQSSPATVRSFKSTMPSPATARSGNPPETPTKTGKSPQSQSTSKLTGKDIPRGTPGRKPPKLGASKATPKKVTEDAPEPKEAEKPVEDVKEKAEDTSEDAQQKISLKDTEEPGGKVSQPGNDTGAESTSVADTSELSEANPEPVPDSDEDEQETAKESKGVAKDEGTDEGDETEGPVEETPAAETEDAAEEAEDEAEGKGSGALGGLKSAAGGVAGGGKKLAGRVGGAKDTATGAAGKASKGDVKGAAEDTAGDAKDTVTDTAEDAKDTTEDTAEEVSGDVPDADGAVDGAKDTAQKTAGDAEEAAGEAKETAEDAVDGVKDSAEGALPDLSILKGLKVSENGDILDDSGKAVGKLEEGDPADLEGYEIADDGEILDEDGDVVGRATVLPDQAGDVAEGAEDAIDDAKDAAEDAVETYLPDINVLDGLEVQENGDILDKEGNVLGKITEGDPADLVGMTLNADGEVLDEDGDAIGRAETVPQPVKQAAEDAAGELPGVDALEGLEVQEDGAIKDSSGKTLGKITEGDPSDLVGRTVNAEGEVLDEDGDVIGRAEVVPEAAGAVDDATPDFVQEALDKVDEIQDQLKPNLTIVEGRKLNKKGNIIDDEGEVLAKLVDGDIKACAGKIPNENGEILDKDGNVIGRVEVVQGEAAEEAMKELHPELLEQLEDAQQAAEEAEKQAEEQAEDAGDAAETAEEAADTAEGAADEAKDAAEQAAKPDFSQLEGLKVNKKGQVVNEDGDPIARLVDGYEIDDVRGKKINENGEILDKDGNVIGKVEFIPEAIEEGIVEVEEASPDAPDTSILEGLKVNKKGMVLNEEGDPIAQLSEGELETCAGKKLNDKGEVLDKDGNVIGKVELIAQEGEEEQEEDDGLPPLSILEGLKVNKAGKLVDSDGNIVGELVEGDAKKIWKAGVSCDDQGQFWDSKGHIIGRAKTLPQEDNEGEAEFAGLDGLTVVADGWVEDDNGNRVGRIVDGDAKKLVGRAVDEDGDIIDKRGNVVGHAERYEEPEAEAEPEPEAIDLSELKGLKPNKQGNVIGPDGVPIGRVVEGNVKELAGRSIDENGQIWNDQGKVIGRCELIPAEEREAKPEGPFAGLDGLLVGKDGLVNDAEGNVVGKVVEGDWKKLVGRAVDEDGDIIDKYGNVKGHVEPYEEPEEEVVEEDLSSLEGKTVNKLGKVVDEHGTIFGEVLEGEIKHLIGCKVDGKGQIWSNNGKVIGRAGLIQGGDDGRAEGPFSNFESTTVSKDGLVKDANGEIVGRVIEGDPKKLVGRRVDDEGDIVDKNGNVIGKAERWEPEQKEREVSPMSGCRINKDGEVRDKNGEVIGRLTDGNLLACVGKEVNDNGYVVDQDGNKLGECTLIENIPEPEEEDETTPEQLKEEEEREIAKKIGNIINQTIDQMKPICDQITDKIEKADRTPREELDEEKLVQDVKPLIEEGSRILGECNGAIRGLDPDGRIAAQAKARAASGEATPEEHRVAEGLKELTSTIVKCIDNAKKRISDMPHAKKKLNPLWGLLTEPLFQIIAAVGLLLSGVLGLVGKLLNGLGLGGLVNGILGGLGVDKLLGGLGLGSIAESLGLGGGKKK</sequence>